<evidence type="ECO:0000313" key="2">
    <source>
        <dbReference type="Proteomes" id="UP000075420"/>
    </source>
</evidence>
<proteinExistence type="predicted"/>
<dbReference type="Proteomes" id="UP000075420">
    <property type="component" value="Unassembled WGS sequence"/>
</dbReference>
<reference evidence="1 2" key="1">
    <citation type="submission" date="2014-02" db="EMBL/GenBank/DDBJ databases">
        <title>The small core and large imbalanced accessory genome model reveals a collaborative survival strategy of Sorangium cellulosum strains in nature.</title>
        <authorList>
            <person name="Han K."/>
            <person name="Peng R."/>
            <person name="Blom J."/>
            <person name="Li Y.-Z."/>
        </authorList>
    </citation>
    <scope>NUCLEOTIDE SEQUENCE [LARGE SCALE GENOMIC DNA]</scope>
    <source>
        <strain evidence="1 2">So0157-25</strain>
    </source>
</reference>
<dbReference type="Gene3D" id="1.25.40.10">
    <property type="entry name" value="Tetratricopeptide repeat domain"/>
    <property type="match status" value="1"/>
</dbReference>
<evidence type="ECO:0000313" key="1">
    <source>
        <dbReference type="EMBL" id="KYF58114.1"/>
    </source>
</evidence>
<dbReference type="InterPro" id="IPR011990">
    <property type="entry name" value="TPR-like_helical_dom_sf"/>
</dbReference>
<protein>
    <recommendedName>
        <fullName evidence="3">MalT-like TPR region domain-containing protein</fullName>
    </recommendedName>
</protein>
<organism evidence="1 2">
    <name type="scientific">Sorangium cellulosum</name>
    <name type="common">Polyangium cellulosum</name>
    <dbReference type="NCBI Taxonomy" id="56"/>
    <lineage>
        <taxon>Bacteria</taxon>
        <taxon>Pseudomonadati</taxon>
        <taxon>Myxococcota</taxon>
        <taxon>Polyangia</taxon>
        <taxon>Polyangiales</taxon>
        <taxon>Polyangiaceae</taxon>
        <taxon>Sorangium</taxon>
    </lineage>
</organism>
<dbReference type="AlphaFoldDB" id="A0A150PR08"/>
<dbReference type="EMBL" id="JELY01000790">
    <property type="protein sequence ID" value="KYF58114.1"/>
    <property type="molecule type" value="Genomic_DNA"/>
</dbReference>
<name>A0A150PR08_SORCE</name>
<accession>A0A150PR08</accession>
<gene>
    <name evidence="1" type="ORF">BE08_15700</name>
</gene>
<sequence>MEVLRRSAGGVAVPDPEDVRRPEEVLAALEGPIEGAGVRSLAIVGPVHGVLEALNWHREKLLSGAPVVLWLEDAEALRKLREIAPDAYAFRESVALVRGDGGPLPAPGGDEPERVARARRQLRRARTPLERAVAGHNVAEGLRARGRTVQAEEAARTALLALPPAASEGEQALRARLCMVLAAIARDAGAAAQALCWIRRGLAEVDLLPLTRSLPLRAQFLASHPGPFSGLDRSASAEALRLVRTYGLAPENASMALRFACGVARALGDLTHARALSEELRSIKQQDDLNTALDIWNEGRNEEAAGSFALAEARYREAIAVASIAGGYLIADVMDLIDCAICTGELDAAERRIGEGLAHAATGVTLALPMRARLAMAQGDVESCMRNLRQAIGAVTAQKQDRWILGTCEVLIDVTVSAHAAERLGQRELEAIPDEFDAARDAVQVIVGRDGPPWYPIQFLTLRARLLAVTPGMREQAVGSSAQALDKARCTYPDLIPDCGRILGEQLIQAGRLDDALDTLAETQKETEARGFLTELARIRAARLRALVLKGEGLAVIDPHLAALREGLAATGSPRITAEILRDLAVELPPLTVNPDPLALAEEAHGLFVPMPMPAEESRCLEAMGDILLARGRAPEAKRRYVAARARLERHGLGLRLPLLGRKIDALG</sequence>
<comment type="caution">
    <text evidence="1">The sequence shown here is derived from an EMBL/GenBank/DDBJ whole genome shotgun (WGS) entry which is preliminary data.</text>
</comment>
<evidence type="ECO:0008006" key="3">
    <source>
        <dbReference type="Google" id="ProtNLM"/>
    </source>
</evidence>